<feature type="region of interest" description="Disordered" evidence="1">
    <location>
        <begin position="351"/>
        <end position="390"/>
    </location>
</feature>
<dbReference type="PANTHER" id="PTHR31722">
    <property type="entry name" value="OS06G0675200 PROTEIN"/>
    <property type="match status" value="1"/>
</dbReference>
<evidence type="ECO:0000313" key="3">
    <source>
        <dbReference type="Proteomes" id="UP000734854"/>
    </source>
</evidence>
<feature type="region of interest" description="Disordered" evidence="1">
    <location>
        <begin position="88"/>
        <end position="115"/>
    </location>
</feature>
<name>A0A8J5GQH0_ZINOF</name>
<organism evidence="2 3">
    <name type="scientific">Zingiber officinale</name>
    <name type="common">Ginger</name>
    <name type="synonym">Amomum zingiber</name>
    <dbReference type="NCBI Taxonomy" id="94328"/>
    <lineage>
        <taxon>Eukaryota</taxon>
        <taxon>Viridiplantae</taxon>
        <taxon>Streptophyta</taxon>
        <taxon>Embryophyta</taxon>
        <taxon>Tracheophyta</taxon>
        <taxon>Spermatophyta</taxon>
        <taxon>Magnoliopsida</taxon>
        <taxon>Liliopsida</taxon>
        <taxon>Zingiberales</taxon>
        <taxon>Zingiberaceae</taxon>
        <taxon>Zingiber</taxon>
    </lineage>
</organism>
<protein>
    <submittedName>
        <fullName evidence="2">Uncharacterized protein</fullName>
    </submittedName>
</protein>
<feature type="region of interest" description="Disordered" evidence="1">
    <location>
        <begin position="251"/>
        <end position="280"/>
    </location>
</feature>
<evidence type="ECO:0000256" key="1">
    <source>
        <dbReference type="SAM" id="MobiDB-lite"/>
    </source>
</evidence>
<dbReference type="AlphaFoldDB" id="A0A8J5GQH0"/>
<gene>
    <name evidence="2" type="ORF">ZIOFF_027491</name>
</gene>
<proteinExistence type="predicted"/>
<dbReference type="PANTHER" id="PTHR31722:SF0">
    <property type="entry name" value="OS06G0675200 PROTEIN"/>
    <property type="match status" value="1"/>
</dbReference>
<sequence>MASALVNSVALAPTATEAFSWLGPRISFSHDAVAVDAPPPAAEGRLDGSHDDFEFRLHDDPVAMLPADELFSDGKLVPLQLAVPKPAEAEPPAAAEIVSPDPPETRRKAEISGVDPYPFSPRAPRCAARWRELLGLKRARAAKASVQAAIGAAPSVAASVASKNAIPRSAIKHLLHRHPKAASVDASLRLPLLRDSDQESSLVVSRLSHSSSSSSSGPDHEDIARLSIDSDKPGHVPFRIPLAYSRPAVPASSRVALNPSRRTADSAAHPPRAVSVDSPRMISSGKIVFQGLERSSSSPGSFTGGPRPRTRGVERSYSANVRVAPVLNVVPVGSLRGSGKPVSVFGLAHLFSPQQKKEREGSASNRPQSARSARRQRRQDEDRSPCSKSN</sequence>
<reference evidence="2 3" key="1">
    <citation type="submission" date="2020-08" db="EMBL/GenBank/DDBJ databases">
        <title>Plant Genome Project.</title>
        <authorList>
            <person name="Zhang R.-G."/>
        </authorList>
    </citation>
    <scope>NUCLEOTIDE SEQUENCE [LARGE SCALE GENOMIC DNA]</scope>
    <source>
        <tissue evidence="2">Rhizome</tissue>
    </source>
</reference>
<feature type="region of interest" description="Disordered" evidence="1">
    <location>
        <begin position="204"/>
        <end position="230"/>
    </location>
</feature>
<feature type="region of interest" description="Disordered" evidence="1">
    <location>
        <begin position="293"/>
        <end position="316"/>
    </location>
</feature>
<feature type="compositionally biased region" description="Basic and acidic residues" evidence="1">
    <location>
        <begin position="218"/>
        <end position="230"/>
    </location>
</feature>
<comment type="caution">
    <text evidence="2">The sequence shown here is derived from an EMBL/GenBank/DDBJ whole genome shotgun (WGS) entry which is preliminary data.</text>
</comment>
<dbReference type="Proteomes" id="UP000734854">
    <property type="component" value="Unassembled WGS sequence"/>
</dbReference>
<feature type="compositionally biased region" description="Low complexity" evidence="1">
    <location>
        <begin position="294"/>
        <end position="307"/>
    </location>
</feature>
<evidence type="ECO:0000313" key="2">
    <source>
        <dbReference type="EMBL" id="KAG6509498.1"/>
    </source>
</evidence>
<feature type="compositionally biased region" description="Basic and acidic residues" evidence="1">
    <location>
        <begin position="378"/>
        <end position="390"/>
    </location>
</feature>
<accession>A0A8J5GQH0</accession>
<dbReference type="OrthoDB" id="689767at2759"/>
<dbReference type="EMBL" id="JACMSC010000008">
    <property type="protein sequence ID" value="KAG6509498.1"/>
    <property type="molecule type" value="Genomic_DNA"/>
</dbReference>
<keyword evidence="3" id="KW-1185">Reference proteome</keyword>
<feature type="compositionally biased region" description="Low complexity" evidence="1">
    <location>
        <begin position="204"/>
        <end position="216"/>
    </location>
</feature>
<feature type="compositionally biased region" description="Low complexity" evidence="1">
    <location>
        <begin position="362"/>
        <end position="371"/>
    </location>
</feature>